<sequence length="237" mass="24812">MTVDARPGATELALQFADLSAFLTAGGTREEALRRLVALAVRAVPGATSAGVTAWPEGHRPRSLAASDDVATAADALQHSLGEGPCLEAAADAGLVRSPDLLADDRWPRLRAALADRTPVRGVVAVEVAREPERRALNVYSTEPGALDGTSVDVAVLVGAHARVLLAHAESADEALGLRRALGTSRRIGTAVGVLMHAHRVTADEAFRLLVRSSQLLNRRLHEVADDVARSGQLPGS</sequence>
<dbReference type="PROSITE" id="PS50921">
    <property type="entry name" value="ANTAR"/>
    <property type="match status" value="1"/>
</dbReference>
<dbReference type="InterPro" id="IPR005561">
    <property type="entry name" value="ANTAR"/>
</dbReference>
<dbReference type="EMBL" id="RJKN01000006">
    <property type="protein sequence ID" value="ROP34784.1"/>
    <property type="molecule type" value="Genomic_DNA"/>
</dbReference>
<dbReference type="AlphaFoldDB" id="A0A3N1GX13"/>
<organism evidence="4 5">
    <name type="scientific">Pseudokineococcus lusitanus</name>
    <dbReference type="NCBI Taxonomy" id="763993"/>
    <lineage>
        <taxon>Bacteria</taxon>
        <taxon>Bacillati</taxon>
        <taxon>Actinomycetota</taxon>
        <taxon>Actinomycetes</taxon>
        <taxon>Kineosporiales</taxon>
        <taxon>Kineosporiaceae</taxon>
        <taxon>Pseudokineococcus</taxon>
    </lineage>
</organism>
<keyword evidence="2" id="KW-0804">Transcription</keyword>
<dbReference type="SUPFAM" id="SSF55781">
    <property type="entry name" value="GAF domain-like"/>
    <property type="match status" value="1"/>
</dbReference>
<accession>A0A3N1GX13</accession>
<name>A0A3N1GX13_9ACTN</name>
<dbReference type="Gene3D" id="3.30.450.40">
    <property type="match status" value="1"/>
</dbReference>
<evidence type="ECO:0000313" key="5">
    <source>
        <dbReference type="Proteomes" id="UP000276232"/>
    </source>
</evidence>
<dbReference type="InterPro" id="IPR011006">
    <property type="entry name" value="CheY-like_superfamily"/>
</dbReference>
<dbReference type="RefSeq" id="WP_123380654.1">
    <property type="nucleotide sequence ID" value="NZ_RJKN01000006.1"/>
</dbReference>
<dbReference type="Gene3D" id="1.10.10.10">
    <property type="entry name" value="Winged helix-like DNA-binding domain superfamily/Winged helix DNA-binding domain"/>
    <property type="match status" value="1"/>
</dbReference>
<dbReference type="InterPro" id="IPR029016">
    <property type="entry name" value="GAF-like_dom_sf"/>
</dbReference>
<dbReference type="OrthoDB" id="3688893at2"/>
<dbReference type="SUPFAM" id="SSF52172">
    <property type="entry name" value="CheY-like"/>
    <property type="match status" value="1"/>
</dbReference>
<gene>
    <name evidence="4" type="ORF">EDC03_2606</name>
</gene>
<dbReference type="SMART" id="SM01012">
    <property type="entry name" value="ANTAR"/>
    <property type="match status" value="1"/>
</dbReference>
<dbReference type="InParanoid" id="A0A3N1GX13"/>
<dbReference type="GO" id="GO:0003723">
    <property type="term" value="F:RNA binding"/>
    <property type="evidence" value="ECO:0007669"/>
    <property type="project" value="InterPro"/>
</dbReference>
<evidence type="ECO:0000256" key="2">
    <source>
        <dbReference type="ARBA" id="ARBA00023163"/>
    </source>
</evidence>
<evidence type="ECO:0000256" key="1">
    <source>
        <dbReference type="ARBA" id="ARBA00023015"/>
    </source>
</evidence>
<keyword evidence="5" id="KW-1185">Reference proteome</keyword>
<comment type="caution">
    <text evidence="4">The sequence shown here is derived from an EMBL/GenBank/DDBJ whole genome shotgun (WGS) entry which is preliminary data.</text>
</comment>
<dbReference type="Pfam" id="PF03861">
    <property type="entry name" value="ANTAR"/>
    <property type="match status" value="1"/>
</dbReference>
<evidence type="ECO:0000259" key="3">
    <source>
        <dbReference type="PROSITE" id="PS50921"/>
    </source>
</evidence>
<evidence type="ECO:0000313" key="4">
    <source>
        <dbReference type="EMBL" id="ROP34784.1"/>
    </source>
</evidence>
<dbReference type="InterPro" id="IPR012074">
    <property type="entry name" value="GAF_ANTAR"/>
</dbReference>
<dbReference type="InterPro" id="IPR036388">
    <property type="entry name" value="WH-like_DNA-bd_sf"/>
</dbReference>
<proteinExistence type="predicted"/>
<keyword evidence="1" id="KW-0805">Transcription regulation</keyword>
<dbReference type="Proteomes" id="UP000276232">
    <property type="component" value="Unassembled WGS sequence"/>
</dbReference>
<dbReference type="PIRSF" id="PIRSF036625">
    <property type="entry name" value="GAF_ANTAR"/>
    <property type="match status" value="1"/>
</dbReference>
<reference evidence="4 5" key="1">
    <citation type="journal article" date="2015" name="Stand. Genomic Sci.">
        <title>Genomic Encyclopedia of Bacterial and Archaeal Type Strains, Phase III: the genomes of soil and plant-associated and newly described type strains.</title>
        <authorList>
            <person name="Whitman W.B."/>
            <person name="Woyke T."/>
            <person name="Klenk H.P."/>
            <person name="Zhou Y."/>
            <person name="Lilburn T.G."/>
            <person name="Beck B.J."/>
            <person name="De Vos P."/>
            <person name="Vandamme P."/>
            <person name="Eisen J.A."/>
            <person name="Garrity G."/>
            <person name="Hugenholtz P."/>
            <person name="Kyrpides N.C."/>
        </authorList>
    </citation>
    <scope>NUCLEOTIDE SEQUENCE [LARGE SCALE GENOMIC DNA]</scope>
    <source>
        <strain evidence="4 5">CECT 7306</strain>
    </source>
</reference>
<feature type="domain" description="ANTAR" evidence="3">
    <location>
        <begin position="168"/>
        <end position="229"/>
    </location>
</feature>
<protein>
    <submittedName>
        <fullName evidence="4">ANTAR domain-containing protein</fullName>
    </submittedName>
</protein>